<feature type="compositionally biased region" description="Basic and acidic residues" evidence="2">
    <location>
        <begin position="431"/>
        <end position="463"/>
    </location>
</feature>
<evidence type="ECO:0000313" key="3">
    <source>
        <dbReference type="EMBL" id="CAG4952973.1"/>
    </source>
</evidence>
<feature type="region of interest" description="Disordered" evidence="2">
    <location>
        <begin position="195"/>
        <end position="230"/>
    </location>
</feature>
<feature type="region of interest" description="Disordered" evidence="2">
    <location>
        <begin position="933"/>
        <end position="966"/>
    </location>
</feature>
<evidence type="ECO:0000313" key="4">
    <source>
        <dbReference type="Proteomes" id="UP000691718"/>
    </source>
</evidence>
<feature type="compositionally biased region" description="Basic residues" evidence="2">
    <location>
        <begin position="129"/>
        <end position="149"/>
    </location>
</feature>
<feature type="compositionally biased region" description="Basic and acidic residues" evidence="2">
    <location>
        <begin position="650"/>
        <end position="665"/>
    </location>
</feature>
<dbReference type="PANTHER" id="PTHR14740">
    <property type="entry name" value="CASPASE ACTIVITY AND APOPTOSIS INHIBITOR 1"/>
    <property type="match status" value="1"/>
</dbReference>
<feature type="region of interest" description="Disordered" evidence="2">
    <location>
        <begin position="596"/>
        <end position="728"/>
    </location>
</feature>
<accession>A0A8S3WCY0</accession>
<dbReference type="Proteomes" id="UP000691718">
    <property type="component" value="Unassembled WGS sequence"/>
</dbReference>
<evidence type="ECO:0000256" key="1">
    <source>
        <dbReference type="SAM" id="Coils"/>
    </source>
</evidence>
<feature type="region of interest" description="Disordered" evidence="2">
    <location>
        <begin position="278"/>
        <end position="476"/>
    </location>
</feature>
<feature type="compositionally biased region" description="Low complexity" evidence="2">
    <location>
        <begin position="195"/>
        <end position="207"/>
    </location>
</feature>
<proteinExistence type="predicted"/>
<feature type="compositionally biased region" description="Basic and acidic residues" evidence="2">
    <location>
        <begin position="954"/>
        <end position="966"/>
    </location>
</feature>
<feature type="compositionally biased region" description="Low complexity" evidence="2">
    <location>
        <begin position="288"/>
        <end position="301"/>
    </location>
</feature>
<feature type="compositionally biased region" description="Basic and acidic residues" evidence="2">
    <location>
        <begin position="700"/>
        <end position="722"/>
    </location>
</feature>
<dbReference type="GO" id="GO:0042981">
    <property type="term" value="P:regulation of apoptotic process"/>
    <property type="evidence" value="ECO:0007669"/>
    <property type="project" value="InterPro"/>
</dbReference>
<feature type="compositionally biased region" description="Basic and acidic residues" evidence="2">
    <location>
        <begin position="366"/>
        <end position="403"/>
    </location>
</feature>
<sequence length="966" mass="109423">MRRVKRHKVKEEQPETSTSIRDKEELDLTYYIHDRVELMHQVFSVLKAKELKAMAPRCVQYISINDLQELCMEELLGISSKRLCAILDGAEPPSDTESSSRSPSPEKLETISLDSISSDEEILSESSSKKKKHKHRHRRSKSKSKHRRKSSSDASENNEDRSKASRAGLTVLELLELQARARAIRAQLQQEQAAADVTESASASAAHHTSDDEVEIKEEPPEVVEISSEDEKPNIEALQKEMAQMLQNSAEASTRETQTVTKKINDLIITVPQTKTTRKIKLNRNKPSASVSNASSGTSVVDKTNATQSTNKIDEKVSNKNSDNSKSNKTDKVHRLVVSEIVTDKSQSSEKICAVKEKPKKKQKKKEKEKGKNKEGSDHDEITLELSDSEKMDLLEDLDRKNYDNVSSSFTEDSESSSDSSEEEVESVKCAPKDKNVEVLKTVPKEDGTNSKSKEVVKNDKKYGKPISPSHENIQNKVGEISEISDTNEHQESKLDTCVEILPETQITNAQLGNKLDSNILSFPETQTTDAQVNKIDSNIETLPDTQTNKMIEVTTLEDIPLRNDASLQDVTKDLDNSTITEKIVNLQKDCSNLRESEADKVNPQKMEVDAVHAEDSKVNTEEEKNITDEKIEVDSNFKESTKQLSEGEISDHESSEVEASDLKPEIVCISDEETDSKKSHKKKKNKKQKKVKKEKKSKKSQDFRNGEDENFYKESNTKVDNSDVTTNTPHVSAEIDAESYIDDDVYEVLELSDESSCNDVEGTVLSKEPTAEEIEALSAKIDEIERVEVVTEEEIREHDRLQAQKEAEGEAENVSWKDRYLVSKKVIKVLSTSNILNAMRKKNKELKRKLEQSKNEKVATLSNIVERNIEVNLEEGSIEHYNTLEGSTKYVDPVREEKEIQDEMKEVTEGKITKEMKKDAKQLLKMYKKLLKYNDMNRQTNPLKKKKKKQKRNKEEKQKPETVPE</sequence>
<dbReference type="AlphaFoldDB" id="A0A8S3WCY0"/>
<dbReference type="Pfam" id="PF15335">
    <property type="entry name" value="CAAP1"/>
    <property type="match status" value="1"/>
</dbReference>
<feature type="compositionally biased region" description="Basic residues" evidence="2">
    <location>
        <begin position="944"/>
        <end position="953"/>
    </location>
</feature>
<dbReference type="OrthoDB" id="10064012at2759"/>
<evidence type="ECO:0000256" key="2">
    <source>
        <dbReference type="SAM" id="MobiDB-lite"/>
    </source>
</evidence>
<name>A0A8S3WCY0_PARAO</name>
<feature type="compositionally biased region" description="Acidic residues" evidence="2">
    <location>
        <begin position="412"/>
        <end position="425"/>
    </location>
</feature>
<feature type="region of interest" description="Disordered" evidence="2">
    <location>
        <begin position="89"/>
        <end position="164"/>
    </location>
</feature>
<comment type="caution">
    <text evidence="3">The sequence shown here is derived from an EMBL/GenBank/DDBJ whole genome shotgun (WGS) entry which is preliminary data.</text>
</comment>
<dbReference type="InterPro" id="IPR038991">
    <property type="entry name" value="CAAP1"/>
</dbReference>
<dbReference type="PANTHER" id="PTHR14740:SF3">
    <property type="entry name" value="CASPASE ACTIVITY AND APOPTOSIS INHIBITOR 1"/>
    <property type="match status" value="1"/>
</dbReference>
<dbReference type="EMBL" id="CAJQZP010000287">
    <property type="protein sequence ID" value="CAG4952973.1"/>
    <property type="molecule type" value="Genomic_DNA"/>
</dbReference>
<feature type="compositionally biased region" description="Basic and acidic residues" evidence="2">
    <location>
        <begin position="596"/>
        <end position="642"/>
    </location>
</feature>
<feature type="compositionally biased region" description="Low complexity" evidence="2">
    <location>
        <begin position="91"/>
        <end position="103"/>
    </location>
</feature>
<feature type="compositionally biased region" description="Basic residues" evidence="2">
    <location>
        <begin position="679"/>
        <end position="699"/>
    </location>
</feature>
<feature type="compositionally biased region" description="Polar residues" evidence="2">
    <location>
        <begin position="302"/>
        <end position="311"/>
    </location>
</feature>
<reference evidence="3" key="1">
    <citation type="submission" date="2021-04" db="EMBL/GenBank/DDBJ databases">
        <authorList>
            <person name="Tunstrom K."/>
        </authorList>
    </citation>
    <scope>NUCLEOTIDE SEQUENCE</scope>
</reference>
<organism evidence="3 4">
    <name type="scientific">Parnassius apollo</name>
    <name type="common">Apollo butterfly</name>
    <name type="synonym">Papilio apollo</name>
    <dbReference type="NCBI Taxonomy" id="110799"/>
    <lineage>
        <taxon>Eukaryota</taxon>
        <taxon>Metazoa</taxon>
        <taxon>Ecdysozoa</taxon>
        <taxon>Arthropoda</taxon>
        <taxon>Hexapoda</taxon>
        <taxon>Insecta</taxon>
        <taxon>Pterygota</taxon>
        <taxon>Neoptera</taxon>
        <taxon>Endopterygota</taxon>
        <taxon>Lepidoptera</taxon>
        <taxon>Glossata</taxon>
        <taxon>Ditrysia</taxon>
        <taxon>Papilionoidea</taxon>
        <taxon>Papilionidae</taxon>
        <taxon>Parnassiinae</taxon>
        <taxon>Parnassini</taxon>
        <taxon>Parnassius</taxon>
        <taxon>Parnassius</taxon>
    </lineage>
</organism>
<protein>
    <submittedName>
        <fullName evidence="3">(apollo) hypothetical protein</fullName>
    </submittedName>
</protein>
<feature type="coiled-coil region" evidence="1">
    <location>
        <begin position="837"/>
        <end position="864"/>
    </location>
</feature>
<keyword evidence="4" id="KW-1185">Reference proteome</keyword>
<keyword evidence="1" id="KW-0175">Coiled coil</keyword>
<gene>
    <name evidence="3" type="ORF">PAPOLLO_LOCUS4759</name>
</gene>